<comment type="caution">
    <text evidence="1">The sequence shown here is derived from an EMBL/GenBank/DDBJ whole genome shotgun (WGS) entry which is preliminary data.</text>
</comment>
<dbReference type="Proteomes" id="UP001054837">
    <property type="component" value="Unassembled WGS sequence"/>
</dbReference>
<proteinExistence type="predicted"/>
<evidence type="ECO:0000313" key="2">
    <source>
        <dbReference type="Proteomes" id="UP001054837"/>
    </source>
</evidence>
<accession>A0AAV4SMX3</accession>
<evidence type="ECO:0000313" key="1">
    <source>
        <dbReference type="EMBL" id="GIY35445.1"/>
    </source>
</evidence>
<keyword evidence="2" id="KW-1185">Reference proteome</keyword>
<sequence length="129" mass="14632">MARGEDQECHVAQIMYWSMANTKSLLKHGDAGNQFVPTLVCAQPDYEHPIARTEPNGNTTQGCASVVCWEESILLRRGERVTVHAKEERGEINRVGLGPKLHEKKSKRISFMNSNNYYHSQLQMTTVFP</sequence>
<organism evidence="1 2">
    <name type="scientific">Caerostris darwini</name>
    <dbReference type="NCBI Taxonomy" id="1538125"/>
    <lineage>
        <taxon>Eukaryota</taxon>
        <taxon>Metazoa</taxon>
        <taxon>Ecdysozoa</taxon>
        <taxon>Arthropoda</taxon>
        <taxon>Chelicerata</taxon>
        <taxon>Arachnida</taxon>
        <taxon>Araneae</taxon>
        <taxon>Araneomorphae</taxon>
        <taxon>Entelegynae</taxon>
        <taxon>Araneoidea</taxon>
        <taxon>Araneidae</taxon>
        <taxon>Caerostris</taxon>
    </lineage>
</organism>
<gene>
    <name evidence="1" type="ORF">CDAR_239261</name>
</gene>
<dbReference type="EMBL" id="BPLQ01008169">
    <property type="protein sequence ID" value="GIY35445.1"/>
    <property type="molecule type" value="Genomic_DNA"/>
</dbReference>
<dbReference type="AlphaFoldDB" id="A0AAV4SMX3"/>
<reference evidence="1 2" key="1">
    <citation type="submission" date="2021-06" db="EMBL/GenBank/DDBJ databases">
        <title>Caerostris darwini draft genome.</title>
        <authorList>
            <person name="Kono N."/>
            <person name="Arakawa K."/>
        </authorList>
    </citation>
    <scope>NUCLEOTIDE SEQUENCE [LARGE SCALE GENOMIC DNA]</scope>
</reference>
<protein>
    <submittedName>
        <fullName evidence="1">Uncharacterized protein</fullName>
    </submittedName>
</protein>
<name>A0AAV4SMX3_9ARAC</name>